<evidence type="ECO:0000313" key="2">
    <source>
        <dbReference type="Proteomes" id="UP000094043"/>
    </source>
</evidence>
<name>A0AAJ8M320_9TREE</name>
<sequence>MANSPTTRRSQYAYGGYSDRLSVVLRNIVTANGGRLCCWSCLSVHLLGVDLLASMHSEEIFRWLCDIHIAGSMHLYRDVDPGASSDTSRFIMTKAMDQVYP</sequence>
<accession>A0AAJ8M320</accession>
<evidence type="ECO:0000313" key="1">
    <source>
        <dbReference type="EMBL" id="WVN89773.1"/>
    </source>
</evidence>
<dbReference type="AlphaFoldDB" id="A0AAJ8M320"/>
<proteinExistence type="predicted"/>
<dbReference type="RefSeq" id="XP_066070473.1">
    <property type="nucleotide sequence ID" value="XM_066214376.1"/>
</dbReference>
<protein>
    <submittedName>
        <fullName evidence="1">Uncharacterized protein</fullName>
    </submittedName>
</protein>
<reference evidence="1" key="3">
    <citation type="submission" date="2024-01" db="EMBL/GenBank/DDBJ databases">
        <authorList>
            <person name="Coelho M.A."/>
            <person name="David-Palma M."/>
            <person name="Shea T."/>
            <person name="Sun S."/>
            <person name="Cuomo C.A."/>
            <person name="Heitman J."/>
        </authorList>
    </citation>
    <scope>NUCLEOTIDE SEQUENCE</scope>
    <source>
        <strain evidence="1">CBS 7841</strain>
    </source>
</reference>
<dbReference type="EMBL" id="CP143789">
    <property type="protein sequence ID" value="WVN89773.1"/>
    <property type="molecule type" value="Genomic_DNA"/>
</dbReference>
<dbReference type="Proteomes" id="UP000094043">
    <property type="component" value="Chromosome 6"/>
</dbReference>
<reference evidence="1" key="2">
    <citation type="journal article" date="2022" name="Elife">
        <title>Obligate sexual reproduction of a homothallic fungus closely related to the Cryptococcus pathogenic species complex.</title>
        <authorList>
            <person name="Passer A.R."/>
            <person name="Clancey S.A."/>
            <person name="Shea T."/>
            <person name="David-Palma M."/>
            <person name="Averette A.F."/>
            <person name="Boekhout T."/>
            <person name="Porcel B.M."/>
            <person name="Nowrousian M."/>
            <person name="Cuomo C.A."/>
            <person name="Sun S."/>
            <person name="Heitman J."/>
            <person name="Coelho M.A."/>
        </authorList>
    </citation>
    <scope>NUCLEOTIDE SEQUENCE</scope>
    <source>
        <strain evidence="1">CBS 7841</strain>
    </source>
</reference>
<gene>
    <name evidence="1" type="ORF">L203_105003</name>
</gene>
<keyword evidence="2" id="KW-1185">Reference proteome</keyword>
<reference evidence="1" key="1">
    <citation type="submission" date="2016-06" db="EMBL/GenBank/DDBJ databases">
        <authorList>
            <person name="Cuomo C."/>
            <person name="Litvintseva A."/>
            <person name="Heitman J."/>
            <person name="Chen Y."/>
            <person name="Sun S."/>
            <person name="Springer D."/>
            <person name="Dromer F."/>
            <person name="Young S."/>
            <person name="Zeng Q."/>
            <person name="Chapman S."/>
            <person name="Gujja S."/>
            <person name="Saif S."/>
            <person name="Birren B."/>
        </authorList>
    </citation>
    <scope>NUCLEOTIDE SEQUENCE</scope>
    <source>
        <strain evidence="1">CBS 7841</strain>
    </source>
</reference>
<dbReference type="GeneID" id="91089212"/>
<organism evidence="1 2">
    <name type="scientific">Cryptococcus depauperatus CBS 7841</name>
    <dbReference type="NCBI Taxonomy" id="1295531"/>
    <lineage>
        <taxon>Eukaryota</taxon>
        <taxon>Fungi</taxon>
        <taxon>Dikarya</taxon>
        <taxon>Basidiomycota</taxon>
        <taxon>Agaricomycotina</taxon>
        <taxon>Tremellomycetes</taxon>
        <taxon>Tremellales</taxon>
        <taxon>Cryptococcaceae</taxon>
        <taxon>Cryptococcus</taxon>
    </lineage>
</organism>
<dbReference type="KEGG" id="cdep:91089212"/>